<evidence type="ECO:0000256" key="6">
    <source>
        <dbReference type="ARBA" id="ARBA00023136"/>
    </source>
</evidence>
<dbReference type="Gene3D" id="1.20.1070.10">
    <property type="entry name" value="Rhodopsin 7-helix transmembrane proteins"/>
    <property type="match status" value="1"/>
</dbReference>
<keyword evidence="6 12" id="KW-0472">Membrane</keyword>
<organism evidence="13 14">
    <name type="scientific">Paramuricea clavata</name>
    <name type="common">Red gorgonian</name>
    <name type="synonym">Violescent sea-whip</name>
    <dbReference type="NCBI Taxonomy" id="317549"/>
    <lineage>
        <taxon>Eukaryota</taxon>
        <taxon>Metazoa</taxon>
        <taxon>Cnidaria</taxon>
        <taxon>Anthozoa</taxon>
        <taxon>Octocorallia</taxon>
        <taxon>Malacalcyonacea</taxon>
        <taxon>Plexauridae</taxon>
        <taxon>Paramuricea</taxon>
    </lineage>
</organism>
<protein>
    <submittedName>
        <fullName evidence="13">Adrenocorticotropic hormone receptor-like</fullName>
    </submittedName>
</protein>
<dbReference type="PROSITE" id="PS50262">
    <property type="entry name" value="G_PROTEIN_RECEP_F1_2"/>
    <property type="match status" value="1"/>
</dbReference>
<keyword evidence="8 10" id="KW-0675">Receptor</keyword>
<keyword evidence="3 10" id="KW-0812">Transmembrane</keyword>
<dbReference type="AlphaFoldDB" id="A0A7D9JN33"/>
<evidence type="ECO:0000256" key="2">
    <source>
        <dbReference type="ARBA" id="ARBA00022475"/>
    </source>
</evidence>
<evidence type="ECO:0000256" key="5">
    <source>
        <dbReference type="ARBA" id="ARBA00023040"/>
    </source>
</evidence>
<feature type="transmembrane region" description="Helical" evidence="12">
    <location>
        <begin position="112"/>
        <end position="135"/>
    </location>
</feature>
<feature type="transmembrane region" description="Helical" evidence="12">
    <location>
        <begin position="352"/>
        <end position="369"/>
    </location>
</feature>
<keyword evidence="4 12" id="KW-1133">Transmembrane helix</keyword>
<feature type="compositionally biased region" description="Polar residues" evidence="11">
    <location>
        <begin position="221"/>
        <end position="241"/>
    </location>
</feature>
<evidence type="ECO:0000256" key="3">
    <source>
        <dbReference type="ARBA" id="ARBA00022692"/>
    </source>
</evidence>
<dbReference type="PANTHER" id="PTHR24248:SF199">
    <property type="entry name" value="IP13425P-RELATED"/>
    <property type="match status" value="1"/>
</dbReference>
<dbReference type="GO" id="GO:0071880">
    <property type="term" value="P:adenylate cyclase-activating adrenergic receptor signaling pathway"/>
    <property type="evidence" value="ECO:0007669"/>
    <property type="project" value="TreeGrafter"/>
</dbReference>
<evidence type="ECO:0000256" key="4">
    <source>
        <dbReference type="ARBA" id="ARBA00022989"/>
    </source>
</evidence>
<evidence type="ECO:0000256" key="8">
    <source>
        <dbReference type="ARBA" id="ARBA00023170"/>
    </source>
</evidence>
<evidence type="ECO:0000313" key="13">
    <source>
        <dbReference type="EMBL" id="CAB4033247.1"/>
    </source>
</evidence>
<name>A0A7D9JN33_PARCT</name>
<dbReference type="OrthoDB" id="5989093at2759"/>
<dbReference type="EMBL" id="CACRXK020019075">
    <property type="protein sequence ID" value="CAB4033247.1"/>
    <property type="molecule type" value="Genomic_DNA"/>
</dbReference>
<keyword evidence="7" id="KW-1015">Disulfide bond</keyword>
<keyword evidence="9 10" id="KW-0807">Transducer</keyword>
<feature type="transmembrane region" description="Helical" evidence="12">
    <location>
        <begin position="39"/>
        <end position="60"/>
    </location>
</feature>
<keyword evidence="5 10" id="KW-0297">G-protein coupled receptor</keyword>
<dbReference type="GO" id="GO:0004993">
    <property type="term" value="F:G protein-coupled serotonin receptor activity"/>
    <property type="evidence" value="ECO:0007669"/>
    <property type="project" value="UniProtKB-ARBA"/>
</dbReference>
<dbReference type="GO" id="GO:0043410">
    <property type="term" value="P:positive regulation of MAPK cascade"/>
    <property type="evidence" value="ECO:0007669"/>
    <property type="project" value="TreeGrafter"/>
</dbReference>
<evidence type="ECO:0000256" key="7">
    <source>
        <dbReference type="ARBA" id="ARBA00023157"/>
    </source>
</evidence>
<dbReference type="Proteomes" id="UP001152795">
    <property type="component" value="Unassembled WGS sequence"/>
</dbReference>
<feature type="transmembrane region" description="Helical" evidence="12">
    <location>
        <begin position="72"/>
        <end position="92"/>
    </location>
</feature>
<evidence type="ECO:0000256" key="1">
    <source>
        <dbReference type="ARBA" id="ARBA00004651"/>
    </source>
</evidence>
<dbReference type="SMART" id="SM01381">
    <property type="entry name" value="7TM_GPCR_Srsx"/>
    <property type="match status" value="1"/>
</dbReference>
<feature type="transmembrane region" description="Helical" evidence="12">
    <location>
        <begin position="156"/>
        <end position="175"/>
    </location>
</feature>
<proteinExistence type="inferred from homology"/>
<dbReference type="GO" id="GO:0005886">
    <property type="term" value="C:plasma membrane"/>
    <property type="evidence" value="ECO:0007669"/>
    <property type="project" value="UniProtKB-SubCell"/>
</dbReference>
<comment type="subcellular location">
    <subcellularLocation>
        <location evidence="1">Cell membrane</location>
        <topology evidence="1">Multi-pass membrane protein</topology>
    </subcellularLocation>
</comment>
<feature type="transmembrane region" description="Helical" evidence="12">
    <location>
        <begin position="311"/>
        <end position="332"/>
    </location>
</feature>
<sequence length="386" mass="43211">MYFILNMFSRRTNTMVIENTFAKRCRINYAPTALSFTTASIIILFILTNIPGNLLVILAVVRDPNKNLRTPFNWLVVNLAAADLIVGVIVQPLEVYFHIKEGLRKKHAPEEINLIGMVYFISCTASVLSLTSLAVERYLAVRKPYTYRNNATNKRIVLTIVIIWLISLSLPNIYLSVGFSTYVFIFSNTSMAMGVIIICITCTLLKRKINKTRTDHGRNVTALSTSGEASNKPLQHQSSSAVSTTIDTPNATTQNSQMFEAIALSTSAGPKHLLSQDQNQLPTVNSDISSSNVTTTCSNTRQLFEDKITKMFLIILVALLCTYGPSTIMIYFVNFCEDCSCSALHCLENISVLFILMNSSINFFCYALRGSRFRNAFAKLLRINRR</sequence>
<dbReference type="PROSITE" id="PS00237">
    <property type="entry name" value="G_PROTEIN_RECEP_F1_1"/>
    <property type="match status" value="1"/>
</dbReference>
<keyword evidence="14" id="KW-1185">Reference proteome</keyword>
<reference evidence="13" key="1">
    <citation type="submission" date="2020-04" db="EMBL/GenBank/DDBJ databases">
        <authorList>
            <person name="Alioto T."/>
            <person name="Alioto T."/>
            <person name="Gomez Garrido J."/>
        </authorList>
    </citation>
    <scope>NUCLEOTIDE SEQUENCE</scope>
    <source>
        <strain evidence="13">A484AB</strain>
    </source>
</reference>
<dbReference type="PRINTS" id="PR00237">
    <property type="entry name" value="GPCRRHODOPSN"/>
</dbReference>
<accession>A0A7D9JN33</accession>
<dbReference type="SUPFAM" id="SSF81321">
    <property type="entry name" value="Family A G protein-coupled receptor-like"/>
    <property type="match status" value="1"/>
</dbReference>
<evidence type="ECO:0000256" key="10">
    <source>
        <dbReference type="RuleBase" id="RU000688"/>
    </source>
</evidence>
<dbReference type="InterPro" id="IPR017452">
    <property type="entry name" value="GPCR_Rhodpsn_7TM"/>
</dbReference>
<evidence type="ECO:0000256" key="11">
    <source>
        <dbReference type="SAM" id="MobiDB-lite"/>
    </source>
</evidence>
<dbReference type="Pfam" id="PF00001">
    <property type="entry name" value="7tm_1"/>
    <property type="match status" value="1"/>
</dbReference>
<dbReference type="PANTHER" id="PTHR24248">
    <property type="entry name" value="ADRENERGIC RECEPTOR-RELATED G-PROTEIN COUPLED RECEPTOR"/>
    <property type="match status" value="1"/>
</dbReference>
<keyword evidence="2" id="KW-1003">Cell membrane</keyword>
<evidence type="ECO:0000256" key="9">
    <source>
        <dbReference type="ARBA" id="ARBA00023224"/>
    </source>
</evidence>
<dbReference type="CDD" id="cd00637">
    <property type="entry name" value="7tm_classA_rhodopsin-like"/>
    <property type="match status" value="1"/>
</dbReference>
<comment type="similarity">
    <text evidence="10">Belongs to the G-protein coupled receptor 1 family.</text>
</comment>
<evidence type="ECO:0000256" key="12">
    <source>
        <dbReference type="SAM" id="Phobius"/>
    </source>
</evidence>
<gene>
    <name evidence="13" type="ORF">PACLA_8A018797</name>
</gene>
<feature type="transmembrane region" description="Helical" evidence="12">
    <location>
        <begin position="181"/>
        <end position="205"/>
    </location>
</feature>
<comment type="caution">
    <text evidence="13">The sequence shown here is derived from an EMBL/GenBank/DDBJ whole genome shotgun (WGS) entry which is preliminary data.</text>
</comment>
<evidence type="ECO:0000313" key="14">
    <source>
        <dbReference type="Proteomes" id="UP001152795"/>
    </source>
</evidence>
<feature type="region of interest" description="Disordered" evidence="11">
    <location>
        <begin position="220"/>
        <end position="241"/>
    </location>
</feature>
<dbReference type="InterPro" id="IPR000276">
    <property type="entry name" value="GPCR_Rhodpsn"/>
</dbReference>